<dbReference type="AlphaFoldDB" id="A0A1S1LY98"/>
<evidence type="ECO:0000256" key="1">
    <source>
        <dbReference type="ARBA" id="ARBA00022679"/>
    </source>
</evidence>
<dbReference type="GO" id="GO:0016301">
    <property type="term" value="F:kinase activity"/>
    <property type="evidence" value="ECO:0007669"/>
    <property type="project" value="UniProtKB-KW"/>
</dbReference>
<dbReference type="Gene3D" id="1.10.1070.20">
    <property type="match status" value="1"/>
</dbReference>
<dbReference type="Proteomes" id="UP000179441">
    <property type="component" value="Unassembled WGS sequence"/>
</dbReference>
<comment type="caution">
    <text evidence="4">The sequence shown here is derived from an EMBL/GenBank/DDBJ whole genome shotgun (WGS) entry which is preliminary data.</text>
</comment>
<organism evidence="4 5">
    <name type="scientific">Mycobacteroides chelonae</name>
    <name type="common">Mycobacterium chelonae</name>
    <dbReference type="NCBI Taxonomy" id="1774"/>
    <lineage>
        <taxon>Bacteria</taxon>
        <taxon>Bacillati</taxon>
        <taxon>Actinomycetota</taxon>
        <taxon>Actinomycetes</taxon>
        <taxon>Mycobacteriales</taxon>
        <taxon>Mycobacteriaceae</taxon>
        <taxon>Mycobacteroides</taxon>
    </lineage>
</organism>
<name>A0A1S1LY98_MYCCH</name>
<feature type="domain" description="HipA-like C-terminal" evidence="3">
    <location>
        <begin position="30"/>
        <end position="211"/>
    </location>
</feature>
<evidence type="ECO:0000313" key="4">
    <source>
        <dbReference type="EMBL" id="OHU76076.1"/>
    </source>
</evidence>
<evidence type="ECO:0000313" key="5">
    <source>
        <dbReference type="Proteomes" id="UP000179441"/>
    </source>
</evidence>
<accession>A0A1S1LY98</accession>
<proteinExistence type="predicted"/>
<protein>
    <recommendedName>
        <fullName evidence="3">HipA-like C-terminal domain-containing protein</fullName>
    </recommendedName>
</protein>
<evidence type="ECO:0000259" key="3">
    <source>
        <dbReference type="Pfam" id="PF07804"/>
    </source>
</evidence>
<keyword evidence="2" id="KW-0418">Kinase</keyword>
<keyword evidence="1" id="KW-0808">Transferase</keyword>
<evidence type="ECO:0000256" key="2">
    <source>
        <dbReference type="ARBA" id="ARBA00022777"/>
    </source>
</evidence>
<dbReference type="InterPro" id="IPR012893">
    <property type="entry name" value="HipA-like_C"/>
</dbReference>
<gene>
    <name evidence="4" type="ORF">BKG84_24595</name>
</gene>
<keyword evidence="5" id="KW-1185">Reference proteome</keyword>
<dbReference type="Pfam" id="PF07804">
    <property type="entry name" value="HipA_C"/>
    <property type="match status" value="1"/>
</dbReference>
<dbReference type="RefSeq" id="WP_070952781.1">
    <property type="nucleotide sequence ID" value="NZ_MLIS01000004.1"/>
</dbReference>
<dbReference type="EMBL" id="MLIS01000004">
    <property type="protein sequence ID" value="OHU76076.1"/>
    <property type="molecule type" value="Genomic_DNA"/>
</dbReference>
<sequence>MPAPVIDVSDWEVVVVETNGEDETLWLADPATGISWMYKPPTIKNGFRQREDVAEYLACELAGLLHVPCATVQLAILDGEHGCISRDLKPRRWEMQAGALLLADRDPNYQHGTDKPKGRPGHSLQRIAEALADVDLPPEHPMPAGFRAFDVFTGFLVLDAWIANRDRHDENWSVLLPPPGDNSLYLSPSYDHAGSLAYNVPDPFCAAKLTEPGAVQRWAAKGTAWRFEYDPAAGPCTLVELAVDAMQRCSGPARQYWLDSLANVSHTTDVTGLLHDIPDMSPHWRTFASELLRINQGRLLHACRDL</sequence>
<reference evidence="4 5" key="1">
    <citation type="submission" date="2016-10" db="EMBL/GenBank/DDBJ databases">
        <title>Evaluation of Human, Veterinary and Environmental Mycobacterium chelonae Isolates by Core Genome Phylogenomic Analysis, Targeted Gene Comparison, and Anti-microbial Susceptibility Patterns: A Tale of Mistaken Identities.</title>
        <authorList>
            <person name="Fogelson S.B."/>
            <person name="Camus A.C."/>
            <person name="Lorenz W."/>
            <person name="Vasireddy R."/>
            <person name="Vasireddy S."/>
            <person name="Smith T."/>
            <person name="Brown-Elliott B.A."/>
            <person name="Wallace R.J.Jr."/>
            <person name="Hasan N.A."/>
            <person name="Reischl U."/>
            <person name="Sanchez S."/>
        </authorList>
    </citation>
    <scope>NUCLEOTIDE SEQUENCE [LARGE SCALE GENOMIC DNA]</scope>
    <source>
        <strain evidence="4 5">15518</strain>
    </source>
</reference>